<dbReference type="GO" id="GO:0015740">
    <property type="term" value="P:C4-dicarboxylate transport"/>
    <property type="evidence" value="ECO:0007669"/>
    <property type="project" value="TreeGrafter"/>
</dbReference>
<dbReference type="KEGG" id="aaqu:D3M96_01970"/>
<feature type="transmembrane region" description="Helical" evidence="9">
    <location>
        <begin position="60"/>
        <end position="80"/>
    </location>
</feature>
<dbReference type="GO" id="GO:0022857">
    <property type="term" value="F:transmembrane transporter activity"/>
    <property type="evidence" value="ECO:0007669"/>
    <property type="project" value="UniProtKB-UniRule"/>
</dbReference>
<reference evidence="11 12" key="1">
    <citation type="submission" date="2018-09" db="EMBL/GenBank/DDBJ databases">
        <title>Complete genome sequence of the hydrocarbonoclastic bacterium Alcaligenes aquatilis QD168, isolated from a crude-oil polluted marine sediment of Central Chile.</title>
        <authorList>
            <person name="Duran R.E."/>
            <person name="Barra B."/>
            <person name="Salva-Serra F."/>
            <person name="Mendez V."/>
            <person name="Moore E.R.B."/>
            <person name="Seeger M."/>
        </authorList>
    </citation>
    <scope>NUCLEOTIDE SEQUENCE [LARGE SCALE GENOMIC DNA]</scope>
    <source>
        <strain evidence="11 12">QD168</strain>
    </source>
</reference>
<protein>
    <recommendedName>
        <fullName evidence="9">TRAP transporter small permease protein</fullName>
    </recommendedName>
</protein>
<keyword evidence="3" id="KW-1003">Cell membrane</keyword>
<keyword evidence="5 9" id="KW-0812">Transmembrane</keyword>
<evidence type="ECO:0000256" key="3">
    <source>
        <dbReference type="ARBA" id="ARBA00022475"/>
    </source>
</evidence>
<keyword evidence="7 9" id="KW-0472">Membrane</keyword>
<dbReference type="AlphaFoldDB" id="A0A3G2HQL0"/>
<name>A0A3G2HQL0_9BURK</name>
<dbReference type="PANTHER" id="PTHR35011">
    <property type="entry name" value="2,3-DIKETO-L-GULONATE TRAP TRANSPORTER SMALL PERMEASE PROTEIN YIAM"/>
    <property type="match status" value="1"/>
</dbReference>
<feature type="transmembrane region" description="Helical" evidence="9">
    <location>
        <begin position="101"/>
        <end position="122"/>
    </location>
</feature>
<evidence type="ECO:0000256" key="7">
    <source>
        <dbReference type="ARBA" id="ARBA00023136"/>
    </source>
</evidence>
<sequence>MKHSLLDWADRVSTCLDTLCRIFGALFLGLIVLAASVQVAGRYFMGYSPPWIEEITRHSFIWMIMLGTAVLVKSNGHAVIDLLVMRLKGKARRVHNGMVQIAILACALVLLVQGVQLIAIVYQQLSPALRISMAYVYAALPVGGAIIAVQCMNALLDGYRGRPASALEGM</sequence>
<feature type="transmembrane region" description="Helical" evidence="9">
    <location>
        <begin position="134"/>
        <end position="156"/>
    </location>
</feature>
<comment type="similarity">
    <text evidence="8 9">Belongs to the TRAP transporter small permease family.</text>
</comment>
<dbReference type="OrthoDB" id="8689170at2"/>
<evidence type="ECO:0000313" key="12">
    <source>
        <dbReference type="Proteomes" id="UP000268070"/>
    </source>
</evidence>
<evidence type="ECO:0000256" key="8">
    <source>
        <dbReference type="ARBA" id="ARBA00038436"/>
    </source>
</evidence>
<comment type="function">
    <text evidence="9">Part of the tripartite ATP-independent periplasmic (TRAP) transport system.</text>
</comment>
<evidence type="ECO:0000259" key="10">
    <source>
        <dbReference type="Pfam" id="PF04290"/>
    </source>
</evidence>
<dbReference type="EMBL" id="CP032153">
    <property type="protein sequence ID" value="AYN19410.1"/>
    <property type="molecule type" value="Genomic_DNA"/>
</dbReference>
<evidence type="ECO:0000256" key="1">
    <source>
        <dbReference type="ARBA" id="ARBA00004429"/>
    </source>
</evidence>
<dbReference type="GO" id="GO:0005886">
    <property type="term" value="C:plasma membrane"/>
    <property type="evidence" value="ECO:0007669"/>
    <property type="project" value="UniProtKB-SubCell"/>
</dbReference>
<gene>
    <name evidence="11" type="ORF">D3M96_01970</name>
</gene>
<dbReference type="Pfam" id="PF04290">
    <property type="entry name" value="DctQ"/>
    <property type="match status" value="1"/>
</dbReference>
<feature type="transmembrane region" description="Helical" evidence="9">
    <location>
        <begin position="20"/>
        <end position="40"/>
    </location>
</feature>
<dbReference type="Proteomes" id="UP000268070">
    <property type="component" value="Chromosome"/>
</dbReference>
<keyword evidence="2 9" id="KW-0813">Transport</keyword>
<keyword evidence="4 9" id="KW-0997">Cell inner membrane</keyword>
<accession>A0A3G2HQL0</accession>
<dbReference type="InterPro" id="IPR007387">
    <property type="entry name" value="TRAP_DctQ"/>
</dbReference>
<evidence type="ECO:0000256" key="5">
    <source>
        <dbReference type="ARBA" id="ARBA00022692"/>
    </source>
</evidence>
<evidence type="ECO:0000313" key="11">
    <source>
        <dbReference type="EMBL" id="AYN19410.1"/>
    </source>
</evidence>
<comment type="subcellular location">
    <subcellularLocation>
        <location evidence="1 9">Cell inner membrane</location>
        <topology evidence="1 9">Multi-pass membrane protein</topology>
    </subcellularLocation>
</comment>
<feature type="domain" description="Tripartite ATP-independent periplasmic transporters DctQ component" evidence="10">
    <location>
        <begin position="31"/>
        <end position="160"/>
    </location>
</feature>
<dbReference type="RefSeq" id="WP_121737831.1">
    <property type="nucleotide sequence ID" value="NZ_CP032153.1"/>
</dbReference>
<comment type="subunit">
    <text evidence="9">The complex comprises the extracytoplasmic solute receptor protein and the two transmembrane proteins.</text>
</comment>
<proteinExistence type="inferred from homology"/>
<evidence type="ECO:0000256" key="9">
    <source>
        <dbReference type="RuleBase" id="RU369079"/>
    </source>
</evidence>
<dbReference type="PANTHER" id="PTHR35011:SF2">
    <property type="entry name" value="2,3-DIKETO-L-GULONATE TRAP TRANSPORTER SMALL PERMEASE PROTEIN YIAM"/>
    <property type="match status" value="1"/>
</dbReference>
<keyword evidence="6 9" id="KW-1133">Transmembrane helix</keyword>
<evidence type="ECO:0000256" key="6">
    <source>
        <dbReference type="ARBA" id="ARBA00022989"/>
    </source>
</evidence>
<evidence type="ECO:0000256" key="4">
    <source>
        <dbReference type="ARBA" id="ARBA00022519"/>
    </source>
</evidence>
<evidence type="ECO:0000256" key="2">
    <source>
        <dbReference type="ARBA" id="ARBA00022448"/>
    </source>
</evidence>
<dbReference type="InterPro" id="IPR055348">
    <property type="entry name" value="DctQ"/>
</dbReference>
<organism evidence="11 12">
    <name type="scientific">Alcaligenes aquatilis</name>
    <dbReference type="NCBI Taxonomy" id="323284"/>
    <lineage>
        <taxon>Bacteria</taxon>
        <taxon>Pseudomonadati</taxon>
        <taxon>Pseudomonadota</taxon>
        <taxon>Betaproteobacteria</taxon>
        <taxon>Burkholderiales</taxon>
        <taxon>Alcaligenaceae</taxon>
        <taxon>Alcaligenes</taxon>
    </lineage>
</organism>